<keyword evidence="2" id="KW-0418">Kinase</keyword>
<protein>
    <submittedName>
        <fullName evidence="2">Uridine kinase</fullName>
    </submittedName>
</protein>
<accession>A0A4V2PX87</accession>
<dbReference type="Proteomes" id="UP000294616">
    <property type="component" value="Unassembled WGS sequence"/>
</dbReference>
<dbReference type="RefSeq" id="WP_132225352.1">
    <property type="nucleotide sequence ID" value="NZ_SMGO01000003.1"/>
</dbReference>
<dbReference type="EMBL" id="SMGO01000003">
    <property type="protein sequence ID" value="TCK80741.1"/>
    <property type="molecule type" value="Genomic_DNA"/>
</dbReference>
<comment type="caution">
    <text evidence="2">The sequence shown here is derived from an EMBL/GenBank/DDBJ whole genome shotgun (WGS) entry which is preliminary data.</text>
</comment>
<dbReference type="PANTHER" id="PTHR10285">
    <property type="entry name" value="URIDINE KINASE"/>
    <property type="match status" value="1"/>
</dbReference>
<dbReference type="Pfam" id="PF00485">
    <property type="entry name" value="PRK"/>
    <property type="match status" value="1"/>
</dbReference>
<evidence type="ECO:0000313" key="3">
    <source>
        <dbReference type="Proteomes" id="UP000294616"/>
    </source>
</evidence>
<organism evidence="2 3">
    <name type="scientific">Albibacterium bauzanense</name>
    <dbReference type="NCBI Taxonomy" id="653929"/>
    <lineage>
        <taxon>Bacteria</taxon>
        <taxon>Pseudomonadati</taxon>
        <taxon>Bacteroidota</taxon>
        <taxon>Sphingobacteriia</taxon>
        <taxon>Sphingobacteriales</taxon>
        <taxon>Sphingobacteriaceae</taxon>
        <taxon>Albibacterium</taxon>
    </lineage>
</organism>
<feature type="domain" description="Phosphoribulokinase/uridine kinase" evidence="1">
    <location>
        <begin position="11"/>
        <end position="190"/>
    </location>
</feature>
<dbReference type="Gene3D" id="3.40.50.300">
    <property type="entry name" value="P-loop containing nucleotide triphosphate hydrolases"/>
    <property type="match status" value="1"/>
</dbReference>
<gene>
    <name evidence="2" type="ORF">C8N28_2493</name>
</gene>
<evidence type="ECO:0000259" key="1">
    <source>
        <dbReference type="Pfam" id="PF00485"/>
    </source>
</evidence>
<sequence length="214" mass="25204">MTKQSNQKPYIIGVAGNSGSGKTFFLNCFLKHFKPGEISLISLDNYYIPAGTKTKEENKRYNFDLPSAFDKDAFYNDIKSLIEWKTITKEEYTFNNPLLKPRVLEIKPSPILIIEGLFIFYYKEINTLIDHRIFMHTDEKTALARRLKRDFTERGYNEEDVLYKWNNHVIPAYHQYLLPFKESCNQIINNSIENEKDIDTISKDISAYLRQAFF</sequence>
<evidence type="ECO:0000313" key="2">
    <source>
        <dbReference type="EMBL" id="TCK80741.1"/>
    </source>
</evidence>
<dbReference type="InterPro" id="IPR027417">
    <property type="entry name" value="P-loop_NTPase"/>
</dbReference>
<dbReference type="InterPro" id="IPR006083">
    <property type="entry name" value="PRK/URK"/>
</dbReference>
<proteinExistence type="predicted"/>
<dbReference type="PRINTS" id="PR00988">
    <property type="entry name" value="URIDINKINASE"/>
</dbReference>
<dbReference type="SUPFAM" id="SSF52540">
    <property type="entry name" value="P-loop containing nucleoside triphosphate hydrolases"/>
    <property type="match status" value="1"/>
</dbReference>
<reference evidence="2 3" key="1">
    <citation type="submission" date="2019-03" db="EMBL/GenBank/DDBJ databases">
        <title>Genomic Encyclopedia of Archaeal and Bacterial Type Strains, Phase II (KMG-II): from individual species to whole genera.</title>
        <authorList>
            <person name="Goeker M."/>
        </authorList>
    </citation>
    <scope>NUCLEOTIDE SEQUENCE [LARGE SCALE GENOMIC DNA]</scope>
    <source>
        <strain evidence="2 3">DSM 22554</strain>
    </source>
</reference>
<dbReference type="AlphaFoldDB" id="A0A4V2PX87"/>
<keyword evidence="2" id="KW-0808">Transferase</keyword>
<dbReference type="GO" id="GO:0005524">
    <property type="term" value="F:ATP binding"/>
    <property type="evidence" value="ECO:0007669"/>
    <property type="project" value="InterPro"/>
</dbReference>
<dbReference type="OrthoDB" id="9777642at2"/>
<dbReference type="GO" id="GO:0016301">
    <property type="term" value="F:kinase activity"/>
    <property type="evidence" value="ECO:0007669"/>
    <property type="project" value="UniProtKB-KW"/>
</dbReference>
<name>A0A4V2PX87_9SPHI</name>
<keyword evidence="3" id="KW-1185">Reference proteome</keyword>